<feature type="region of interest" description="Disordered" evidence="1">
    <location>
        <begin position="28"/>
        <end position="64"/>
    </location>
</feature>
<dbReference type="AlphaFoldDB" id="A0A8J5WXQ8"/>
<name>A0A8J5WXQ8_ZIZPA</name>
<dbReference type="Proteomes" id="UP000729402">
    <property type="component" value="Unassembled WGS sequence"/>
</dbReference>
<gene>
    <name evidence="2" type="ORF">GUJ93_ZPchr0012g19470</name>
</gene>
<sequence length="85" mass="10455">MPKRLLKHQRLKQPKPTRLRTQLLLKTRASSKPFKLRRTRPRGLRRRPKHRRPKQSRPAKLRSHFLQRPRGLRWRLKSFAPRTKP</sequence>
<keyword evidence="3" id="KW-1185">Reference proteome</keyword>
<comment type="caution">
    <text evidence="2">The sequence shown here is derived from an EMBL/GenBank/DDBJ whole genome shotgun (WGS) entry which is preliminary data.</text>
</comment>
<reference evidence="2" key="1">
    <citation type="journal article" date="2021" name="bioRxiv">
        <title>Whole Genome Assembly and Annotation of Northern Wild Rice, Zizania palustris L., Supports a Whole Genome Duplication in the Zizania Genus.</title>
        <authorList>
            <person name="Haas M."/>
            <person name="Kono T."/>
            <person name="Macchietto M."/>
            <person name="Millas R."/>
            <person name="McGilp L."/>
            <person name="Shao M."/>
            <person name="Duquette J."/>
            <person name="Hirsch C.N."/>
            <person name="Kimball J."/>
        </authorList>
    </citation>
    <scope>NUCLEOTIDE SEQUENCE</scope>
    <source>
        <tissue evidence="2">Fresh leaf tissue</tissue>
    </source>
</reference>
<feature type="compositionally biased region" description="Basic residues" evidence="1">
    <location>
        <begin position="34"/>
        <end position="64"/>
    </location>
</feature>
<organism evidence="2 3">
    <name type="scientific">Zizania palustris</name>
    <name type="common">Northern wild rice</name>
    <dbReference type="NCBI Taxonomy" id="103762"/>
    <lineage>
        <taxon>Eukaryota</taxon>
        <taxon>Viridiplantae</taxon>
        <taxon>Streptophyta</taxon>
        <taxon>Embryophyta</taxon>
        <taxon>Tracheophyta</taxon>
        <taxon>Spermatophyta</taxon>
        <taxon>Magnoliopsida</taxon>
        <taxon>Liliopsida</taxon>
        <taxon>Poales</taxon>
        <taxon>Poaceae</taxon>
        <taxon>BOP clade</taxon>
        <taxon>Oryzoideae</taxon>
        <taxon>Oryzeae</taxon>
        <taxon>Zizaniinae</taxon>
        <taxon>Zizania</taxon>
    </lineage>
</organism>
<evidence type="ECO:0000256" key="1">
    <source>
        <dbReference type="SAM" id="MobiDB-lite"/>
    </source>
</evidence>
<reference evidence="2" key="2">
    <citation type="submission" date="2021-02" db="EMBL/GenBank/DDBJ databases">
        <authorList>
            <person name="Kimball J.A."/>
            <person name="Haas M.W."/>
            <person name="Macchietto M."/>
            <person name="Kono T."/>
            <person name="Duquette J."/>
            <person name="Shao M."/>
        </authorList>
    </citation>
    <scope>NUCLEOTIDE SEQUENCE</scope>
    <source>
        <tissue evidence="2">Fresh leaf tissue</tissue>
    </source>
</reference>
<protein>
    <submittedName>
        <fullName evidence="2">Uncharacterized protein</fullName>
    </submittedName>
</protein>
<evidence type="ECO:0000313" key="3">
    <source>
        <dbReference type="Proteomes" id="UP000729402"/>
    </source>
</evidence>
<dbReference type="EMBL" id="JAAALK010000080">
    <property type="protein sequence ID" value="KAG8095388.1"/>
    <property type="molecule type" value="Genomic_DNA"/>
</dbReference>
<accession>A0A8J5WXQ8</accession>
<evidence type="ECO:0000313" key="2">
    <source>
        <dbReference type="EMBL" id="KAG8095388.1"/>
    </source>
</evidence>
<proteinExistence type="predicted"/>